<proteinExistence type="predicted"/>
<evidence type="ECO:0000256" key="1">
    <source>
        <dbReference type="SAM" id="MobiDB-lite"/>
    </source>
</evidence>
<organism evidence="2 3">
    <name type="scientific">Halorubrum ezzemoulense</name>
    <name type="common">Halorubrum chaoviator</name>
    <dbReference type="NCBI Taxonomy" id="337243"/>
    <lineage>
        <taxon>Archaea</taxon>
        <taxon>Methanobacteriati</taxon>
        <taxon>Methanobacteriota</taxon>
        <taxon>Stenosarchaea group</taxon>
        <taxon>Halobacteria</taxon>
        <taxon>Halobacteriales</taxon>
        <taxon>Haloferacaceae</taxon>
        <taxon>Halorubrum</taxon>
    </lineage>
</organism>
<protein>
    <submittedName>
        <fullName evidence="2">Uncharacterized protein</fullName>
    </submittedName>
</protein>
<reference evidence="2 3" key="1">
    <citation type="journal article" date="2014" name="Front. Microbiol.">
        <title>Population and genomic analysis of the genus Halorubrum.</title>
        <authorList>
            <person name="Fullmer M.S."/>
            <person name="Soucy S.M."/>
            <person name="Swithers K.S."/>
            <person name="Makkay A.M."/>
            <person name="Wheeler R."/>
            <person name="Ventosa A."/>
            <person name="Gogarten J.P."/>
            <person name="Papke R.T."/>
        </authorList>
    </citation>
    <scope>NUCLEOTIDE SEQUENCE [LARGE SCALE GENOMIC DNA]</scope>
    <source>
        <strain evidence="2 3">Ga2p</strain>
    </source>
</reference>
<name>A0A256JA49_HALEZ</name>
<evidence type="ECO:0000313" key="2">
    <source>
        <dbReference type="EMBL" id="OYR65543.1"/>
    </source>
</evidence>
<comment type="caution">
    <text evidence="2">The sequence shown here is derived from an EMBL/GenBank/DDBJ whole genome shotgun (WGS) entry which is preliminary data.</text>
</comment>
<accession>A0A256JA49</accession>
<dbReference type="Proteomes" id="UP000215607">
    <property type="component" value="Unassembled WGS sequence"/>
</dbReference>
<sequence length="158" mass="16667">MSSRLRTAVSSIPFLLSRRSYVCAPYPPGVTLTVRQDTGIFGIGSCGGAEGEFASAGELIADETFADIDGSGARECLPPRESQFFLCHCVSSRLRTAVSSIPFLLSRRSYVCAPYPPGPVTVPGGTDAVPARGRPIGNRPSFPPADAATRSETRSQAD</sequence>
<gene>
    <name evidence="2" type="ORF">DJ79_15300</name>
</gene>
<feature type="region of interest" description="Disordered" evidence="1">
    <location>
        <begin position="123"/>
        <end position="158"/>
    </location>
</feature>
<feature type="compositionally biased region" description="Basic and acidic residues" evidence="1">
    <location>
        <begin position="149"/>
        <end position="158"/>
    </location>
</feature>
<dbReference type="AlphaFoldDB" id="A0A256JA49"/>
<evidence type="ECO:0000313" key="3">
    <source>
        <dbReference type="Proteomes" id="UP000215607"/>
    </source>
</evidence>
<dbReference type="EMBL" id="NHPA01000077">
    <property type="protein sequence ID" value="OYR65543.1"/>
    <property type="molecule type" value="Genomic_DNA"/>
</dbReference>